<evidence type="ECO:0000313" key="3">
    <source>
        <dbReference type="Proteomes" id="UP000054564"/>
    </source>
</evidence>
<sequence>MICVAALCRTSSSPLLKLNTAMTYKIGTKALSAILDAMKLIRSPPVDSCSEYDPNDYSNLEESKADGLSCSPIK</sequence>
<organism evidence="2 3">
    <name type="scientific">Puccinia striiformis f. sp. tritici PST-78</name>
    <dbReference type="NCBI Taxonomy" id="1165861"/>
    <lineage>
        <taxon>Eukaryota</taxon>
        <taxon>Fungi</taxon>
        <taxon>Dikarya</taxon>
        <taxon>Basidiomycota</taxon>
        <taxon>Pucciniomycotina</taxon>
        <taxon>Pucciniomycetes</taxon>
        <taxon>Pucciniales</taxon>
        <taxon>Pucciniaceae</taxon>
        <taxon>Puccinia</taxon>
    </lineage>
</organism>
<comment type="caution">
    <text evidence="2">The sequence shown here is derived from an EMBL/GenBank/DDBJ whole genome shotgun (WGS) entry which is preliminary data.</text>
</comment>
<name>A0A0L0UPK2_9BASI</name>
<evidence type="ECO:0000256" key="1">
    <source>
        <dbReference type="SAM" id="MobiDB-lite"/>
    </source>
</evidence>
<feature type="non-terminal residue" evidence="2">
    <location>
        <position position="74"/>
    </location>
</feature>
<protein>
    <submittedName>
        <fullName evidence="2">Uncharacterized protein</fullName>
    </submittedName>
</protein>
<dbReference type="EMBL" id="AJIL01000617">
    <property type="protein sequence ID" value="KNE88987.1"/>
    <property type="molecule type" value="Genomic_DNA"/>
</dbReference>
<reference evidence="3" key="1">
    <citation type="submission" date="2014-03" db="EMBL/GenBank/DDBJ databases">
        <title>The Genome Sequence of Puccinia striiformis f. sp. tritici PST-78.</title>
        <authorList>
            <consortium name="The Broad Institute Genome Sequencing Platform"/>
            <person name="Cuomo C."/>
            <person name="Hulbert S."/>
            <person name="Chen X."/>
            <person name="Walker B."/>
            <person name="Young S.K."/>
            <person name="Zeng Q."/>
            <person name="Gargeya S."/>
            <person name="Fitzgerald M."/>
            <person name="Haas B."/>
            <person name="Abouelleil A."/>
            <person name="Alvarado L."/>
            <person name="Arachchi H.M."/>
            <person name="Berlin A.M."/>
            <person name="Chapman S.B."/>
            <person name="Goldberg J."/>
            <person name="Griggs A."/>
            <person name="Gujja S."/>
            <person name="Hansen M."/>
            <person name="Howarth C."/>
            <person name="Imamovic A."/>
            <person name="Larimer J."/>
            <person name="McCowan C."/>
            <person name="Montmayeur A."/>
            <person name="Murphy C."/>
            <person name="Neiman D."/>
            <person name="Pearson M."/>
            <person name="Priest M."/>
            <person name="Roberts A."/>
            <person name="Saif S."/>
            <person name="Shea T."/>
            <person name="Sisk P."/>
            <person name="Sykes S."/>
            <person name="Wortman J."/>
            <person name="Nusbaum C."/>
            <person name="Birren B."/>
        </authorList>
    </citation>
    <scope>NUCLEOTIDE SEQUENCE [LARGE SCALE GENOMIC DNA]</scope>
    <source>
        <strain evidence="3">race PST-78</strain>
    </source>
</reference>
<keyword evidence="3" id="KW-1185">Reference proteome</keyword>
<dbReference type="Proteomes" id="UP000054564">
    <property type="component" value="Unassembled WGS sequence"/>
</dbReference>
<proteinExistence type="predicted"/>
<gene>
    <name evidence="2" type="ORF">PSTG_17560</name>
</gene>
<feature type="region of interest" description="Disordered" evidence="1">
    <location>
        <begin position="45"/>
        <end position="74"/>
    </location>
</feature>
<dbReference type="AlphaFoldDB" id="A0A0L0UPK2"/>
<evidence type="ECO:0000313" key="2">
    <source>
        <dbReference type="EMBL" id="KNE88987.1"/>
    </source>
</evidence>
<accession>A0A0L0UPK2</accession>